<sequence length="93" mass="10342">MYRIADATAHADFTVTIRWQHGPTSVVDFKPTIAKGGVCVVLGDGDFFVGRMHVGEDGDYLGWPEEIDFCADSLWYRTNPEDLKRDHPGAVAE</sequence>
<gene>
    <name evidence="1" type="ORF">HND93_26875</name>
</gene>
<organism evidence="1 2">
    <name type="scientific">Azospirillum oleiclasticum</name>
    <dbReference type="NCBI Taxonomy" id="2735135"/>
    <lineage>
        <taxon>Bacteria</taxon>
        <taxon>Pseudomonadati</taxon>
        <taxon>Pseudomonadota</taxon>
        <taxon>Alphaproteobacteria</taxon>
        <taxon>Rhodospirillales</taxon>
        <taxon>Azospirillaceae</taxon>
        <taxon>Azospirillum</taxon>
    </lineage>
</organism>
<evidence type="ECO:0000313" key="1">
    <source>
        <dbReference type="EMBL" id="NYZ23340.1"/>
    </source>
</evidence>
<protein>
    <submittedName>
        <fullName evidence="1">DUF2442 domain-containing protein</fullName>
    </submittedName>
</protein>
<proteinExistence type="predicted"/>
<keyword evidence="2" id="KW-1185">Reference proteome</keyword>
<dbReference type="Proteomes" id="UP000584642">
    <property type="component" value="Unassembled WGS sequence"/>
</dbReference>
<dbReference type="Gene3D" id="3.30.2020.10">
    <property type="entry name" value="NE0471-like N-terminal domain"/>
    <property type="match status" value="1"/>
</dbReference>
<accession>A0ABX2TG81</accession>
<reference evidence="1 2" key="1">
    <citation type="submission" date="2020-05" db="EMBL/GenBank/DDBJ databases">
        <title>Azospirillum oleiclasticum sp. nov, a nitrogen-fixing and heavy crude oil-emulsifying bacterium isolated from the crude oil of Yumen Oilfield.</title>
        <authorList>
            <person name="Wu D."/>
            <person name="Cai M."/>
            <person name="Zhang X."/>
        </authorList>
    </citation>
    <scope>NUCLEOTIDE SEQUENCE [LARGE SCALE GENOMIC DNA]</scope>
    <source>
        <strain evidence="1 2">ROY-1-1-2</strain>
    </source>
</reference>
<dbReference type="InterPro" id="IPR036782">
    <property type="entry name" value="NE0471-like_N"/>
</dbReference>
<dbReference type="EMBL" id="JABFDB010000026">
    <property type="protein sequence ID" value="NYZ23340.1"/>
    <property type="molecule type" value="Genomic_DNA"/>
</dbReference>
<name>A0ABX2TG81_9PROT</name>
<evidence type="ECO:0000313" key="2">
    <source>
        <dbReference type="Proteomes" id="UP000584642"/>
    </source>
</evidence>
<dbReference type="RefSeq" id="WP_180285118.1">
    <property type="nucleotide sequence ID" value="NZ_JABFDB010000026.1"/>
</dbReference>
<dbReference type="SUPFAM" id="SSF143880">
    <property type="entry name" value="NE0471 N-terminal domain-like"/>
    <property type="match status" value="1"/>
</dbReference>
<comment type="caution">
    <text evidence="1">The sequence shown here is derived from an EMBL/GenBank/DDBJ whole genome shotgun (WGS) entry which is preliminary data.</text>
</comment>